<evidence type="ECO:0000313" key="2">
    <source>
        <dbReference type="Proteomes" id="UP001165678"/>
    </source>
</evidence>
<dbReference type="RefSeq" id="WP_250935957.1">
    <property type="nucleotide sequence ID" value="NZ_JAMLJK010000001.1"/>
</dbReference>
<gene>
    <name evidence="1" type="ORF">OQ287_00700</name>
</gene>
<comment type="caution">
    <text evidence="1">The sequence shown here is derived from an EMBL/GenBank/DDBJ whole genome shotgun (WGS) entry which is preliminary data.</text>
</comment>
<name>A0AA42CWL6_9GAMM</name>
<sequence length="92" mass="10795">MQRTPFVTDQLLKRCRKELSLEHQRSGHHFDHVALDDRKELSMLVEDAIRHGESYSTIAERHSEIGLTEGELRELIGPESAIRDRIERFHYA</sequence>
<dbReference type="EMBL" id="JAPIVE010000001">
    <property type="protein sequence ID" value="MCX2522758.1"/>
    <property type="molecule type" value="Genomic_DNA"/>
</dbReference>
<dbReference type="Proteomes" id="UP001165678">
    <property type="component" value="Unassembled WGS sequence"/>
</dbReference>
<keyword evidence="2" id="KW-1185">Reference proteome</keyword>
<proteinExistence type="predicted"/>
<protein>
    <submittedName>
        <fullName evidence="1">Uncharacterized protein</fullName>
    </submittedName>
</protein>
<organism evidence="1 2">
    <name type="scientific">Larsenimonas rhizosphaerae</name>
    <dbReference type="NCBI Taxonomy" id="2944682"/>
    <lineage>
        <taxon>Bacteria</taxon>
        <taxon>Pseudomonadati</taxon>
        <taxon>Pseudomonadota</taxon>
        <taxon>Gammaproteobacteria</taxon>
        <taxon>Oceanospirillales</taxon>
        <taxon>Halomonadaceae</taxon>
        <taxon>Larsenimonas</taxon>
    </lineage>
</organism>
<reference evidence="1" key="1">
    <citation type="submission" date="2022-11" db="EMBL/GenBank/DDBJ databases">
        <title>Larsenimonas rhizosphaerae sp. nov., isolated from a tidal mudflat.</title>
        <authorList>
            <person name="Lee S.D."/>
            <person name="Kim I.S."/>
        </authorList>
    </citation>
    <scope>NUCLEOTIDE SEQUENCE</scope>
    <source>
        <strain evidence="1">GH2-1</strain>
    </source>
</reference>
<dbReference type="AlphaFoldDB" id="A0AA42CWL6"/>
<evidence type="ECO:0000313" key="1">
    <source>
        <dbReference type="EMBL" id="MCX2522758.1"/>
    </source>
</evidence>
<accession>A0AA42CWL6</accession>